<dbReference type="STRING" id="573413.Spirs_3787"/>
<keyword evidence="2" id="KW-1185">Reference proteome</keyword>
<dbReference type="RefSeq" id="WP_013256332.1">
    <property type="nucleotide sequence ID" value="NC_014364.1"/>
</dbReference>
<dbReference type="SUPFAM" id="SSF55073">
    <property type="entry name" value="Nucleotide cyclase"/>
    <property type="match status" value="1"/>
</dbReference>
<organism evidence="1 2">
    <name type="scientific">Sediminispirochaeta smaragdinae (strain DSM 11293 / JCM 15392 / SEBR 4228)</name>
    <name type="common">Spirochaeta smaragdinae</name>
    <dbReference type="NCBI Taxonomy" id="573413"/>
    <lineage>
        <taxon>Bacteria</taxon>
        <taxon>Pseudomonadati</taxon>
        <taxon>Spirochaetota</taxon>
        <taxon>Spirochaetia</taxon>
        <taxon>Spirochaetales</taxon>
        <taxon>Spirochaetaceae</taxon>
        <taxon>Sediminispirochaeta</taxon>
    </lineage>
</organism>
<dbReference type="eggNOG" id="COG2114">
    <property type="taxonomic scope" value="Bacteria"/>
</dbReference>
<dbReference type="AlphaFoldDB" id="E1R818"/>
<evidence type="ECO:0000313" key="1">
    <source>
        <dbReference type="EMBL" id="ADK82873.1"/>
    </source>
</evidence>
<dbReference type="InterPro" id="IPR029787">
    <property type="entry name" value="Nucleotide_cyclase"/>
</dbReference>
<dbReference type="Proteomes" id="UP000002318">
    <property type="component" value="Chromosome"/>
</dbReference>
<dbReference type="KEGG" id="ssm:Spirs_3787"/>
<reference evidence="1 2" key="1">
    <citation type="journal article" date="2010" name="Stand. Genomic Sci.">
        <title>Complete genome sequence of Spirochaeta smaragdinae type strain (SEBR 4228).</title>
        <authorList>
            <person name="Mavromatis K."/>
            <person name="Yasawong M."/>
            <person name="Chertkov O."/>
            <person name="Lapidus A."/>
            <person name="Lucas S."/>
            <person name="Nolan M."/>
            <person name="Del Rio T.G."/>
            <person name="Tice H."/>
            <person name="Cheng J.F."/>
            <person name="Pitluck S."/>
            <person name="Liolios K."/>
            <person name="Ivanova N."/>
            <person name="Tapia R."/>
            <person name="Han C."/>
            <person name="Bruce D."/>
            <person name="Goodwin L."/>
            <person name="Pati A."/>
            <person name="Chen A."/>
            <person name="Palaniappan K."/>
            <person name="Land M."/>
            <person name="Hauser L."/>
            <person name="Chang Y.J."/>
            <person name="Jeffries C.D."/>
            <person name="Detter J.C."/>
            <person name="Rohde M."/>
            <person name="Brambilla E."/>
            <person name="Spring S."/>
            <person name="Goker M."/>
            <person name="Sikorski J."/>
            <person name="Woyke T."/>
            <person name="Bristow J."/>
            <person name="Eisen J.A."/>
            <person name="Markowitz V."/>
            <person name="Hugenholtz P."/>
            <person name="Klenk H.P."/>
            <person name="Kyrpides N.C."/>
        </authorList>
    </citation>
    <scope>NUCLEOTIDE SEQUENCE [LARGE SCALE GENOMIC DNA]</scope>
    <source>
        <strain evidence="2">DSM 11293 / JCM 15392 / SEBR 4228</strain>
    </source>
</reference>
<accession>E1R818</accession>
<proteinExistence type="predicted"/>
<evidence type="ECO:0008006" key="3">
    <source>
        <dbReference type="Google" id="ProtNLM"/>
    </source>
</evidence>
<protein>
    <recommendedName>
        <fullName evidence="3">Guanylate cyclase domain-containing protein</fullName>
    </recommendedName>
</protein>
<sequence length="309" mass="35211">MKRIGSALINTSSKALAQSMTTKTMVVLAKKVFPNYDLYARTGFPSSMPIPNKEAARQIVHDMVKADRFLDFVLLLVEIGDKGLMGRRYTVPYMRDIISGVFELGYLYDTTNQLFVENPQYSITRNWGALKTAKEYTLTFLRIDIVGNSVIVRENQEEQVGAAYEALREICQNAVLKRNGRIWSWEGDGGLATFFFNNKNQSAVMAGREILHELFFYNKISCPLKSPLNIRVAIHSGPFDYTPDEEELKSCETIKRIMDIESRMTLPDSMTISSVVKLMLDAISSTDLEPFTGKDQLEYYRYTLKLEKP</sequence>
<dbReference type="EMBL" id="CP002116">
    <property type="protein sequence ID" value="ADK82873.1"/>
    <property type="molecule type" value="Genomic_DNA"/>
</dbReference>
<dbReference type="Gene3D" id="3.30.70.1230">
    <property type="entry name" value="Nucleotide cyclase"/>
    <property type="match status" value="1"/>
</dbReference>
<gene>
    <name evidence="1" type="ordered locus">Spirs_3787</name>
</gene>
<dbReference type="HOGENOM" id="CLU_905956_0_0_12"/>
<evidence type="ECO:0000313" key="2">
    <source>
        <dbReference type="Proteomes" id="UP000002318"/>
    </source>
</evidence>
<name>E1R818_SEDSS</name>